<dbReference type="GeneID" id="68917202"/>
<accession>B6IGY3</accession>
<feature type="region of interest" description="Disordered" evidence="1">
    <location>
        <begin position="58"/>
        <end position="87"/>
    </location>
</feature>
<dbReference type="AlphaFoldDB" id="B6IGY3"/>
<evidence type="ECO:0000313" key="3">
    <source>
        <dbReference type="Proteomes" id="UP000008549"/>
    </source>
</evidence>
<evidence type="ECO:0000256" key="1">
    <source>
        <dbReference type="SAM" id="MobiDB-lite"/>
    </source>
</evidence>
<reference evidence="2 3" key="1">
    <citation type="journal article" date="2003" name="PLoS Biol.">
        <title>The genome sequence of Caenorhabditis briggsae: a platform for comparative genomics.</title>
        <authorList>
            <person name="Stein L.D."/>
            <person name="Bao Z."/>
            <person name="Blasiar D."/>
            <person name="Blumenthal T."/>
            <person name="Brent M.R."/>
            <person name="Chen N."/>
            <person name="Chinwalla A."/>
            <person name="Clarke L."/>
            <person name="Clee C."/>
            <person name="Coghlan A."/>
            <person name="Coulson A."/>
            <person name="D'Eustachio P."/>
            <person name="Fitch D.H."/>
            <person name="Fulton L.A."/>
            <person name="Fulton R.E."/>
            <person name="Griffiths-Jones S."/>
            <person name="Harris T.W."/>
            <person name="Hillier L.W."/>
            <person name="Kamath R."/>
            <person name="Kuwabara P.E."/>
            <person name="Mardis E.R."/>
            <person name="Marra M.A."/>
            <person name="Miner T.L."/>
            <person name="Minx P."/>
            <person name="Mullikin J.C."/>
            <person name="Plumb R.W."/>
            <person name="Rogers J."/>
            <person name="Schein J.E."/>
            <person name="Sohrmann M."/>
            <person name="Spieth J."/>
            <person name="Stajich J.E."/>
            <person name="Wei C."/>
            <person name="Willey D."/>
            <person name="Wilson R.K."/>
            <person name="Durbin R."/>
            <person name="Waterston R.H."/>
        </authorList>
    </citation>
    <scope>NUCLEOTIDE SEQUENCE [LARGE SCALE GENOMIC DNA]</scope>
    <source>
        <strain evidence="2 3">AF16</strain>
    </source>
</reference>
<dbReference type="Proteomes" id="UP000008549">
    <property type="component" value="Unassembled WGS sequence"/>
</dbReference>
<gene>
    <name evidence="2" type="ORF">CBG25720</name>
    <name evidence="2" type="ORF">CBG_25720</name>
</gene>
<dbReference type="CTD" id="68917202"/>
<dbReference type="RefSeq" id="XP_045098730.1">
    <property type="nucleotide sequence ID" value="XM_045243001.1"/>
</dbReference>
<feature type="compositionally biased region" description="Basic and acidic residues" evidence="1">
    <location>
        <begin position="58"/>
        <end position="78"/>
    </location>
</feature>
<proteinExistence type="predicted"/>
<keyword evidence="3" id="KW-1185">Reference proteome</keyword>
<dbReference type="KEGG" id="cbr:CBG_25720"/>
<dbReference type="EMBL" id="HE600965">
    <property type="protein sequence ID" value="CAR99163.1"/>
    <property type="molecule type" value="Genomic_DNA"/>
</dbReference>
<evidence type="ECO:0000313" key="2">
    <source>
        <dbReference type="EMBL" id="CAR99163.1"/>
    </source>
</evidence>
<protein>
    <submittedName>
        <fullName evidence="2">Protein CBG25720</fullName>
    </submittedName>
</protein>
<dbReference type="InParanoid" id="B6IGY3"/>
<name>B6IGY3_CAEBR</name>
<dbReference type="HOGENOM" id="CLU_2212284_0_0_1"/>
<sequence length="107" mass="12073">MVFVLNITNDDDPIVFDCDDSYNPWIEIAKYVIQFMYLVKFRAKQRIDVHWLTDMSKKSDGKERGELGSKCPSERPEGESGLCEVPSGSGVSKSILIVVLVLVLNFT</sequence>
<reference evidence="2 3" key="2">
    <citation type="journal article" date="2011" name="PLoS Genet.">
        <title>Caenorhabditis briggsae recombinant inbred line genotypes reveal inter-strain incompatibility and the evolution of recombination.</title>
        <authorList>
            <person name="Ross J.A."/>
            <person name="Koboldt D.C."/>
            <person name="Staisch J.E."/>
            <person name="Chamberlin H.M."/>
            <person name="Gupta B.P."/>
            <person name="Miller R.D."/>
            <person name="Baird S.E."/>
            <person name="Haag E.S."/>
        </authorList>
    </citation>
    <scope>NUCLEOTIDE SEQUENCE [LARGE SCALE GENOMIC DNA]</scope>
    <source>
        <strain evidence="2 3">AF16</strain>
    </source>
</reference>
<organism evidence="2 3">
    <name type="scientific">Caenorhabditis briggsae</name>
    <dbReference type="NCBI Taxonomy" id="6238"/>
    <lineage>
        <taxon>Eukaryota</taxon>
        <taxon>Metazoa</taxon>
        <taxon>Ecdysozoa</taxon>
        <taxon>Nematoda</taxon>
        <taxon>Chromadorea</taxon>
        <taxon>Rhabditida</taxon>
        <taxon>Rhabditina</taxon>
        <taxon>Rhabditomorpha</taxon>
        <taxon>Rhabditoidea</taxon>
        <taxon>Rhabditidae</taxon>
        <taxon>Peloderinae</taxon>
        <taxon>Caenorhabditis</taxon>
    </lineage>
</organism>